<dbReference type="Pfam" id="PF04650">
    <property type="entry name" value="YSIRK_signal"/>
    <property type="match status" value="1"/>
</dbReference>
<feature type="region of interest" description="Disordered" evidence="7">
    <location>
        <begin position="507"/>
        <end position="588"/>
    </location>
</feature>
<dbReference type="AlphaFoldDB" id="A0A239TKY6"/>
<evidence type="ECO:0000256" key="4">
    <source>
        <dbReference type="ARBA" id="ARBA00022729"/>
    </source>
</evidence>
<keyword evidence="8" id="KW-1133">Transmembrane helix</keyword>
<feature type="domain" description="Gram-positive cocci surface proteins LPxTG" evidence="10">
    <location>
        <begin position="585"/>
        <end position="621"/>
    </location>
</feature>
<keyword evidence="8" id="KW-0472">Membrane</keyword>
<keyword evidence="8" id="KW-0812">Transmembrane</keyword>
<feature type="signal peptide" evidence="9">
    <location>
        <begin position="1"/>
        <end position="35"/>
    </location>
</feature>
<keyword evidence="12" id="KW-1185">Reference proteome</keyword>
<dbReference type="RefSeq" id="WP_095103346.1">
    <property type="nucleotide sequence ID" value="NZ_BKAR01000016.1"/>
</dbReference>
<dbReference type="Pfam" id="PF00746">
    <property type="entry name" value="Gram_pos_anchor"/>
    <property type="match status" value="1"/>
</dbReference>
<evidence type="ECO:0000256" key="6">
    <source>
        <dbReference type="SAM" id="Coils"/>
    </source>
</evidence>
<dbReference type="NCBIfam" id="TIGR01168">
    <property type="entry name" value="YSIRK_signal"/>
    <property type="match status" value="1"/>
</dbReference>
<dbReference type="Pfam" id="PF01468">
    <property type="entry name" value="GA"/>
    <property type="match status" value="6"/>
</dbReference>
<gene>
    <name evidence="11" type="primary">spa</name>
    <name evidence="11" type="ORF">SPI02_14370</name>
</gene>
<evidence type="ECO:0000256" key="9">
    <source>
        <dbReference type="SAM" id="SignalP"/>
    </source>
</evidence>
<evidence type="ECO:0000256" key="3">
    <source>
        <dbReference type="ARBA" id="ARBA00022525"/>
    </source>
</evidence>
<dbReference type="Gene3D" id="1.20.5.420">
    <property type="entry name" value="Immunoglobulin FC, subunit C"/>
    <property type="match status" value="6"/>
</dbReference>
<proteinExistence type="predicted"/>
<keyword evidence="6" id="KW-0175">Coiled coil</keyword>
<dbReference type="NCBIfam" id="TIGR01167">
    <property type="entry name" value="LPXTG_anchor"/>
    <property type="match status" value="1"/>
</dbReference>
<accession>A0A239TKY6</accession>
<feature type="coiled-coil region" evidence="6">
    <location>
        <begin position="361"/>
        <end position="408"/>
    </location>
</feature>
<dbReference type="InterPro" id="IPR019931">
    <property type="entry name" value="LPXTG_anchor"/>
</dbReference>
<feature type="region of interest" description="Disordered" evidence="7">
    <location>
        <begin position="37"/>
        <end position="56"/>
    </location>
</feature>
<dbReference type="Proteomes" id="UP000321736">
    <property type="component" value="Unassembled WGS sequence"/>
</dbReference>
<feature type="transmembrane region" description="Helical" evidence="8">
    <location>
        <begin position="594"/>
        <end position="613"/>
    </location>
</feature>
<name>A0A239TKY6_9STAP</name>
<dbReference type="EMBL" id="BKAR01000016">
    <property type="protein sequence ID" value="GEP84852.1"/>
    <property type="molecule type" value="Genomic_DNA"/>
</dbReference>
<evidence type="ECO:0000259" key="10">
    <source>
        <dbReference type="PROSITE" id="PS50847"/>
    </source>
</evidence>
<organism evidence="11 12">
    <name type="scientific">Staphylococcus piscifermentans</name>
    <dbReference type="NCBI Taxonomy" id="70258"/>
    <lineage>
        <taxon>Bacteria</taxon>
        <taxon>Bacillati</taxon>
        <taxon>Bacillota</taxon>
        <taxon>Bacilli</taxon>
        <taxon>Bacillales</taxon>
        <taxon>Staphylococcaceae</taxon>
        <taxon>Staphylococcus</taxon>
    </lineage>
</organism>
<evidence type="ECO:0000256" key="2">
    <source>
        <dbReference type="ARBA" id="ARBA00022512"/>
    </source>
</evidence>
<reference evidence="11 12" key="1">
    <citation type="submission" date="2019-07" db="EMBL/GenBank/DDBJ databases">
        <title>Whole genome shotgun sequence of Staphylococcus piscifermentans NBRC 109625.</title>
        <authorList>
            <person name="Hosoyama A."/>
            <person name="Uohara A."/>
            <person name="Ohji S."/>
            <person name="Ichikawa N."/>
        </authorList>
    </citation>
    <scope>NUCLEOTIDE SEQUENCE [LARGE SCALE GENOMIC DNA]</scope>
    <source>
        <strain evidence="11 12">NBRC 109625</strain>
    </source>
</reference>
<keyword evidence="2" id="KW-0134">Cell wall</keyword>
<dbReference type="OrthoDB" id="2414336at2"/>
<keyword evidence="4 9" id="KW-0732">Signal</keyword>
<protein>
    <submittedName>
        <fullName evidence="11">Immunoglobulin G-binding protein A</fullName>
    </submittedName>
</protein>
<comment type="subcellular location">
    <subcellularLocation>
        <location evidence="1">Secreted</location>
        <location evidence="1">Cell wall</location>
        <topology evidence="1">Peptidoglycan-anchor</topology>
    </subcellularLocation>
</comment>
<dbReference type="InterPro" id="IPR002988">
    <property type="entry name" value="GA_module"/>
</dbReference>
<evidence type="ECO:0000256" key="1">
    <source>
        <dbReference type="ARBA" id="ARBA00004168"/>
    </source>
</evidence>
<evidence type="ECO:0000313" key="11">
    <source>
        <dbReference type="EMBL" id="GEP84852.1"/>
    </source>
</evidence>
<feature type="compositionally biased region" description="Basic and acidic residues" evidence="7">
    <location>
        <begin position="567"/>
        <end position="583"/>
    </location>
</feature>
<evidence type="ECO:0000256" key="7">
    <source>
        <dbReference type="SAM" id="MobiDB-lite"/>
    </source>
</evidence>
<evidence type="ECO:0000256" key="5">
    <source>
        <dbReference type="ARBA" id="ARBA00023088"/>
    </source>
</evidence>
<feature type="coiled-coil region" evidence="6">
    <location>
        <begin position="72"/>
        <end position="99"/>
    </location>
</feature>
<feature type="chain" id="PRO_5035265115" evidence="9">
    <location>
        <begin position="36"/>
        <end position="621"/>
    </location>
</feature>
<evidence type="ECO:0000256" key="8">
    <source>
        <dbReference type="SAM" id="Phobius"/>
    </source>
</evidence>
<feature type="compositionally biased region" description="Basic and acidic residues" evidence="7">
    <location>
        <begin position="443"/>
        <end position="464"/>
    </location>
</feature>
<comment type="caution">
    <text evidence="11">The sequence shown here is derived from an EMBL/GenBank/DDBJ whole genome shotgun (WGS) entry which is preliminary data.</text>
</comment>
<evidence type="ECO:0000313" key="12">
    <source>
        <dbReference type="Proteomes" id="UP000321736"/>
    </source>
</evidence>
<keyword evidence="5" id="KW-0572">Peptidoglycan-anchor</keyword>
<dbReference type="InterPro" id="IPR005877">
    <property type="entry name" value="YSIRK_signal_dom"/>
</dbReference>
<keyword evidence="3" id="KW-0964">Secreted</keyword>
<sequence>MKKKQLFSLRKLSVGIASVSLGTLVFVSGAHVANAEDAPAKPQAEQTQKAANDKDAQAVNAQVELAKKAGAEQEAKENAQNVQKQVELAKKVAAEQEAKATTEIAQKAYSTINNLPNLSDAKKDAYIAKVTEAVGNKRATDVEGIVKNAKAEDYQVGVAKKVAAEQEAKALNQKTQDAYNTINNLANLSDAKKDAYIAKVTEAAGNNKAANIPGIVKDAKAEDYQVGVAKNVAKEQEAKAAKAAQELNKKTQDAYNTINSLKNITDKQQLSFLHQVEVDSGTNNGERIAAIVADAKQLDAQFAYDKEQKALKEARELNTLTQTAYNTVNGLQNLTDQQKDDFNYQILVDSGNNKGQKINEIVAAAKALDAKNAEAKNVKEKDANTGLNKDLAEAVKAAHNEVEALKNLKPAQKQDFHSKLNDAAKKDAKAVAKVLSEAKALDAKQAPKKETVKKEDKALSEARQKATGTVGQLKHLTKTQKNVFTKKITTATAAELPAIVKEAKALDAKQAPKKQEAPNQGKTKDPKQGVVTGQNKGTDQAKGAKQDQAPKVTTGQAKDQNLAKAKVAKDQAKAQQKAKDAKKQLPNTGEQDQVLFGMLAGSLFASAGTLFLVQARRKENK</sequence>
<feature type="region of interest" description="Disordered" evidence="7">
    <location>
        <begin position="443"/>
        <end position="471"/>
    </location>
</feature>
<dbReference type="PROSITE" id="PS50847">
    <property type="entry name" value="GRAM_POS_ANCHORING"/>
    <property type="match status" value="1"/>
</dbReference>